<organism evidence="3 4">
    <name type="scientific">Ustilago bromivora</name>
    <dbReference type="NCBI Taxonomy" id="307758"/>
    <lineage>
        <taxon>Eukaryota</taxon>
        <taxon>Fungi</taxon>
        <taxon>Dikarya</taxon>
        <taxon>Basidiomycota</taxon>
        <taxon>Ustilaginomycotina</taxon>
        <taxon>Ustilaginomycetes</taxon>
        <taxon>Ustilaginales</taxon>
        <taxon>Ustilaginaceae</taxon>
        <taxon>Ustilago</taxon>
    </lineage>
</organism>
<evidence type="ECO:0000256" key="1">
    <source>
        <dbReference type="SAM" id="Phobius"/>
    </source>
</evidence>
<dbReference type="Proteomes" id="UP000179920">
    <property type="component" value="Chromosome XVI"/>
</dbReference>
<reference evidence="4" key="1">
    <citation type="submission" date="2016-04" db="EMBL/GenBank/DDBJ databases">
        <authorList>
            <person name="Guldener U."/>
            <person name="Guldener U."/>
        </authorList>
    </citation>
    <scope>NUCLEOTIDE SEQUENCE [LARGE SCALE GENOMIC DNA]</scope>
    <source>
        <strain evidence="4">UB2112</strain>
    </source>
</reference>
<evidence type="ECO:0000313" key="3">
    <source>
        <dbReference type="EMBL" id="SAM85032.1"/>
    </source>
</evidence>
<dbReference type="AlphaFoldDB" id="A0A1K0GAQ4"/>
<accession>A0A1K0GAQ4</accession>
<dbReference type="InterPro" id="IPR050464">
    <property type="entry name" value="Zeta_carotene_desat/Oxidored"/>
</dbReference>
<evidence type="ECO:0000259" key="2">
    <source>
        <dbReference type="Pfam" id="PF01593"/>
    </source>
</evidence>
<sequence length="523" mass="57358">MKIAVIGAGVSGLSSTWAVNEYSCHEVHLFELLPWIGGHANTVSFAPPTCASPLSVPSIPVDTGFIVFNEVTYPNFVAFLKLAGIAILNSDMSFSVSRYLGGYGAFEWAGGSVGALFCQTSNLFNPGHWRMSTAPETALSSFPALTLLRFMHNHHLLQILNRPQWLTVKNASHSYVQRIMSKLPEARLRQGREKGQVVAAWVDAKTAKWTIKTADGMEQKGWDRVIFASHADQTMQILTQGHALGNGGEGEGLKEAVGLLASFAFSENSAVLHSDVRLMPKRREAWSAWNFLAETVTSSASTGAAICNETAKGGKEVANSSNVDRVSLTYYMNLLQSLTESKFGPILVTLNPTTDPSSPYTPRPELVLKHQAYTHPIYTRHSVAAQRQLRELQGVQGAYFAGAWTNYGFHEDGFSSGLKAAERIEDVYLPFEITDAERQVPRQKQWQCTLVERVDALGRGPVVRRVTAVVCWLVVYLLAVLEMVLMITGVSRDVWVGVGRVKGYWRHSLGGLGGGESKEIKAN</sequence>
<dbReference type="InterPro" id="IPR036188">
    <property type="entry name" value="FAD/NAD-bd_sf"/>
</dbReference>
<feature type="domain" description="Amine oxidase" evidence="2">
    <location>
        <begin position="371"/>
        <end position="424"/>
    </location>
</feature>
<gene>
    <name evidence="3" type="ORF">UBRO_07593</name>
</gene>
<dbReference type="EMBL" id="LT558132">
    <property type="protein sequence ID" value="SAM85032.1"/>
    <property type="molecule type" value="Genomic_DNA"/>
</dbReference>
<dbReference type="Gene3D" id="3.50.50.60">
    <property type="entry name" value="FAD/NAD(P)-binding domain"/>
    <property type="match status" value="1"/>
</dbReference>
<keyword evidence="1" id="KW-0812">Transmembrane</keyword>
<dbReference type="PANTHER" id="PTHR42923">
    <property type="entry name" value="PROTOPORPHYRINOGEN OXIDASE"/>
    <property type="match status" value="1"/>
</dbReference>
<dbReference type="GO" id="GO:0016491">
    <property type="term" value="F:oxidoreductase activity"/>
    <property type="evidence" value="ECO:0007669"/>
    <property type="project" value="InterPro"/>
</dbReference>
<name>A0A1K0GAQ4_9BASI</name>
<dbReference type="Pfam" id="PF01593">
    <property type="entry name" value="Amino_oxidase"/>
    <property type="match status" value="1"/>
</dbReference>
<evidence type="ECO:0000313" key="4">
    <source>
        <dbReference type="Proteomes" id="UP000179920"/>
    </source>
</evidence>
<feature type="transmembrane region" description="Helical" evidence="1">
    <location>
        <begin position="466"/>
        <end position="490"/>
    </location>
</feature>
<dbReference type="InterPro" id="IPR002937">
    <property type="entry name" value="Amino_oxidase"/>
</dbReference>
<keyword evidence="1" id="KW-1133">Transmembrane helix</keyword>
<protein>
    <recommendedName>
        <fullName evidence="2">Amine oxidase domain-containing protein</fullName>
    </recommendedName>
</protein>
<dbReference type="PANTHER" id="PTHR42923:SF17">
    <property type="entry name" value="AMINE OXIDASE DOMAIN-CONTAINING PROTEIN"/>
    <property type="match status" value="1"/>
</dbReference>
<keyword evidence="1" id="KW-0472">Membrane</keyword>
<proteinExistence type="predicted"/>
<dbReference type="OrthoDB" id="5977668at2759"/>
<dbReference type="Pfam" id="PF13450">
    <property type="entry name" value="NAD_binding_8"/>
    <property type="match status" value="1"/>
</dbReference>
<dbReference type="SUPFAM" id="SSF51905">
    <property type="entry name" value="FAD/NAD(P)-binding domain"/>
    <property type="match status" value="1"/>
</dbReference>